<comment type="caution">
    <text evidence="2">The sequence shown here is derived from an EMBL/GenBank/DDBJ whole genome shotgun (WGS) entry which is preliminary data.</text>
</comment>
<keyword evidence="3" id="KW-1185">Reference proteome</keyword>
<evidence type="ECO:0008006" key="4">
    <source>
        <dbReference type="Google" id="ProtNLM"/>
    </source>
</evidence>
<dbReference type="InterPro" id="IPR012334">
    <property type="entry name" value="Pectin_lyas_fold"/>
</dbReference>
<organism evidence="2 3">
    <name type="scientific">Microbacterium saperdae</name>
    <dbReference type="NCBI Taxonomy" id="69368"/>
    <lineage>
        <taxon>Bacteria</taxon>
        <taxon>Bacillati</taxon>
        <taxon>Actinomycetota</taxon>
        <taxon>Actinomycetes</taxon>
        <taxon>Micrococcales</taxon>
        <taxon>Microbacteriaceae</taxon>
        <taxon>Microbacterium</taxon>
    </lineage>
</organism>
<evidence type="ECO:0000256" key="1">
    <source>
        <dbReference type="SAM" id="SignalP"/>
    </source>
</evidence>
<name>A0A543BLF3_9MICO</name>
<protein>
    <recommendedName>
        <fullName evidence="4">Parallel beta helix pectate lyase-like protein</fullName>
    </recommendedName>
</protein>
<accession>A0A543BLF3</accession>
<sequence length="893" mass="94423">MKSTWKKLVAKGVIVAALSATLLPLSSAPAYADGTTHYVSNGGSCSDAGPGTSQSSPWCTFSPVNTRGSLAPGEQLLLARGSQWNQQLTLSGKGTATNRITLGAYGSGARPKIIRNGDEADRGIILKDPSYWTVSDLEVGHAGTGILVNYSTVGNREMVFQDLFLHDIHGIHQGSGSGNAATGDAIWNSAGIEFTSKTFSPSNPATARVLDGLTFDRIEGTRNLDTISLDWFNDDYDKITDPTIRIVGNVLFNHLVLHEDNQGDYASSGCDDGMRITGAQYVTMMNSSFDREASCASQTGTAAIYLADVSDARFFNNSFTHVLNTASSDMVAIDFEAETRRVAVSENYIADNAGAGLSYLAIHGPTPNLTDSDISGNTFVSNGNGSIRRYGNDATPTGTIRENLFHEPKGLTYKEGSNFSGFTFTHNLAIGSRASVFNSSAGFGPSQTSAWSYQSKNGAGWSDLAYFDSTAQRWQPSATTLVPNVSRFEATPKSCSDCSVARAWTAPVTGTVSVRGRVAKSDIGSGDGVITKITRNGTAVWPATGSKSVAYNDLGGFETYIDGLSVTAGDVVRFEVAAGATDTGDVTSWMPTVAYTSGPTDAEHVSASWNFDTAGNPEGWTVGNQATQSVSAGSNVINATGNDPYLFSPGGLRINSDATEYIKVRMKNSSSSTRGEFFFTTLTDPTWTAAKSVSATITATDPGYTTYIFDLTRVAAWKGTITQLRFDPIDKAGTVSVDSISVSNRGPAPASARTWSFDTVGSTEGWTAGNDVTQSVSGGVNTLTATGPDPYVFSPGSLGIDAARYGFVKVRMKNNGTNNFAQIYWTTTTSPGWDGPKSIAALVVPQDDGYTDYAFFVGGNPNWTGTISQIRFDPIAGTGTLNVDSISVSNVAY</sequence>
<dbReference type="SUPFAM" id="SSF51126">
    <property type="entry name" value="Pectin lyase-like"/>
    <property type="match status" value="1"/>
</dbReference>
<dbReference type="AlphaFoldDB" id="A0A543BLF3"/>
<feature type="chain" id="PRO_5021736956" description="Parallel beta helix pectate lyase-like protein" evidence="1">
    <location>
        <begin position="33"/>
        <end position="893"/>
    </location>
</feature>
<keyword evidence="1" id="KW-0732">Signal</keyword>
<gene>
    <name evidence="2" type="ORF">FB560_1248</name>
</gene>
<dbReference type="Proteomes" id="UP000317209">
    <property type="component" value="Unassembled WGS sequence"/>
</dbReference>
<dbReference type="InterPro" id="IPR011050">
    <property type="entry name" value="Pectin_lyase_fold/virulence"/>
</dbReference>
<dbReference type="OrthoDB" id="3333873at2"/>
<reference evidence="2 3" key="1">
    <citation type="submission" date="2019-06" db="EMBL/GenBank/DDBJ databases">
        <title>Sequencing the genomes of 1000 actinobacteria strains.</title>
        <authorList>
            <person name="Klenk H.-P."/>
        </authorList>
    </citation>
    <scope>NUCLEOTIDE SEQUENCE [LARGE SCALE GENOMIC DNA]</scope>
    <source>
        <strain evidence="2 3">DSM 20169</strain>
    </source>
</reference>
<feature type="signal peptide" evidence="1">
    <location>
        <begin position="1"/>
        <end position="32"/>
    </location>
</feature>
<dbReference type="RefSeq" id="WP_141871556.1">
    <property type="nucleotide sequence ID" value="NZ_VFOX01000001.1"/>
</dbReference>
<proteinExistence type="predicted"/>
<dbReference type="Gene3D" id="2.160.20.10">
    <property type="entry name" value="Single-stranded right-handed beta-helix, Pectin lyase-like"/>
    <property type="match status" value="1"/>
</dbReference>
<evidence type="ECO:0000313" key="2">
    <source>
        <dbReference type="EMBL" id="TQL85623.1"/>
    </source>
</evidence>
<dbReference type="EMBL" id="VFOX01000001">
    <property type="protein sequence ID" value="TQL85623.1"/>
    <property type="molecule type" value="Genomic_DNA"/>
</dbReference>
<evidence type="ECO:0000313" key="3">
    <source>
        <dbReference type="Proteomes" id="UP000317209"/>
    </source>
</evidence>